<dbReference type="PATRIC" id="fig|121290.4.peg.3144"/>
<keyword evidence="2" id="KW-1185">Reference proteome</keyword>
<protein>
    <submittedName>
        <fullName evidence="1">Uncharacterized protein</fullName>
    </submittedName>
</protein>
<comment type="caution">
    <text evidence="1">The sequence shown here is derived from an EMBL/GenBank/DDBJ whole genome shotgun (WGS) entry which is preliminary data.</text>
</comment>
<evidence type="ECO:0000313" key="2">
    <source>
        <dbReference type="Proteomes" id="UP000059074"/>
    </source>
</evidence>
<dbReference type="Proteomes" id="UP000059074">
    <property type="component" value="Unassembled WGS sequence"/>
</dbReference>
<sequence length="70" mass="7862">MTTCACGNCQFFDTQGKMTRQKNRDSGLCRFNPPMAQAEAGEPAVWPRVDSRDWCGHFAVTVERFMTAAE</sequence>
<dbReference type="STRING" id="121290.APY04_1182"/>
<name>A0A125NVJ3_HYPSL</name>
<accession>A0A125NVJ3</accession>
<proteinExistence type="predicted"/>
<organism evidence="1 2">
    <name type="scientific">Hyphomicrobium sulfonivorans</name>
    <dbReference type="NCBI Taxonomy" id="121290"/>
    <lineage>
        <taxon>Bacteria</taxon>
        <taxon>Pseudomonadati</taxon>
        <taxon>Pseudomonadota</taxon>
        <taxon>Alphaproteobacteria</taxon>
        <taxon>Hyphomicrobiales</taxon>
        <taxon>Hyphomicrobiaceae</taxon>
        <taxon>Hyphomicrobium</taxon>
    </lineage>
</organism>
<dbReference type="EMBL" id="LMTR01000040">
    <property type="protein sequence ID" value="KWT69973.1"/>
    <property type="molecule type" value="Genomic_DNA"/>
</dbReference>
<dbReference type="AlphaFoldDB" id="A0A125NVJ3"/>
<dbReference type="RefSeq" id="WP_068460595.1">
    <property type="nucleotide sequence ID" value="NZ_LMTR01000040.1"/>
</dbReference>
<gene>
    <name evidence="1" type="ORF">APY04_1182</name>
</gene>
<dbReference type="OrthoDB" id="290218at2"/>
<evidence type="ECO:0000313" key="1">
    <source>
        <dbReference type="EMBL" id="KWT69973.1"/>
    </source>
</evidence>
<reference evidence="1 2" key="1">
    <citation type="submission" date="2015-10" db="EMBL/GenBank/DDBJ databases">
        <title>Transcriptomic analysis of a linuron degrading triple-species bacterial consortium.</title>
        <authorList>
            <person name="Albers P."/>
        </authorList>
    </citation>
    <scope>NUCLEOTIDE SEQUENCE [LARGE SCALE GENOMIC DNA]</scope>
    <source>
        <strain evidence="1 2">WDL6</strain>
    </source>
</reference>